<feature type="transmembrane region" description="Helical" evidence="6">
    <location>
        <begin position="390"/>
        <end position="412"/>
    </location>
</feature>
<keyword evidence="5 6" id="KW-0472">Membrane</keyword>
<dbReference type="EMBL" id="CAJJDO010000007">
    <property type="protein sequence ID" value="CAD8138918.1"/>
    <property type="molecule type" value="Genomic_DNA"/>
</dbReference>
<dbReference type="PANTHER" id="PTHR23511">
    <property type="entry name" value="SYNAPTIC VESICLE GLYCOPROTEIN 2"/>
    <property type="match status" value="1"/>
</dbReference>
<feature type="transmembrane region" description="Helical" evidence="6">
    <location>
        <begin position="272"/>
        <end position="293"/>
    </location>
</feature>
<evidence type="ECO:0000256" key="1">
    <source>
        <dbReference type="ARBA" id="ARBA00004141"/>
    </source>
</evidence>
<organism evidence="8 9">
    <name type="scientific">Paramecium pentaurelia</name>
    <dbReference type="NCBI Taxonomy" id="43138"/>
    <lineage>
        <taxon>Eukaryota</taxon>
        <taxon>Sar</taxon>
        <taxon>Alveolata</taxon>
        <taxon>Ciliophora</taxon>
        <taxon>Intramacronucleata</taxon>
        <taxon>Oligohymenophorea</taxon>
        <taxon>Peniculida</taxon>
        <taxon>Parameciidae</taxon>
        <taxon>Paramecium</taxon>
    </lineage>
</organism>
<feature type="transmembrane region" description="Helical" evidence="6">
    <location>
        <begin position="337"/>
        <end position="353"/>
    </location>
</feature>
<feature type="transmembrane region" description="Helical" evidence="6">
    <location>
        <begin position="180"/>
        <end position="196"/>
    </location>
</feature>
<gene>
    <name evidence="8" type="ORF">PPENT_87.1.T0070378</name>
</gene>
<dbReference type="InterPro" id="IPR005829">
    <property type="entry name" value="Sugar_transporter_CS"/>
</dbReference>
<evidence type="ECO:0000313" key="9">
    <source>
        <dbReference type="Proteomes" id="UP000689195"/>
    </source>
</evidence>
<feature type="transmembrane region" description="Helical" evidence="6">
    <location>
        <begin position="148"/>
        <end position="168"/>
    </location>
</feature>
<evidence type="ECO:0000256" key="3">
    <source>
        <dbReference type="ARBA" id="ARBA00022692"/>
    </source>
</evidence>
<comment type="caution">
    <text evidence="8">The sequence shown here is derived from an EMBL/GenBank/DDBJ whole genome shotgun (WGS) entry which is preliminary data.</text>
</comment>
<protein>
    <recommendedName>
        <fullName evidence="7">Major facilitator superfamily (MFS) profile domain-containing protein</fullName>
    </recommendedName>
</protein>
<keyword evidence="2" id="KW-0813">Transport</keyword>
<dbReference type="AlphaFoldDB" id="A0A8S1SG89"/>
<keyword evidence="3 6" id="KW-0812">Transmembrane</keyword>
<feature type="transmembrane region" description="Helical" evidence="6">
    <location>
        <begin position="418"/>
        <end position="440"/>
    </location>
</feature>
<evidence type="ECO:0000256" key="2">
    <source>
        <dbReference type="ARBA" id="ARBA00022448"/>
    </source>
</evidence>
<name>A0A8S1SG89_9CILI</name>
<feature type="domain" description="Major facilitator superfamily (MFS) profile" evidence="7">
    <location>
        <begin position="1"/>
        <end position="445"/>
    </location>
</feature>
<dbReference type="OrthoDB" id="10298343at2759"/>
<evidence type="ECO:0000259" key="7">
    <source>
        <dbReference type="PROSITE" id="PS50850"/>
    </source>
</evidence>
<evidence type="ECO:0000313" key="8">
    <source>
        <dbReference type="EMBL" id="CAD8138918.1"/>
    </source>
</evidence>
<evidence type="ECO:0000256" key="4">
    <source>
        <dbReference type="ARBA" id="ARBA00022989"/>
    </source>
</evidence>
<dbReference type="InterPro" id="IPR020846">
    <property type="entry name" value="MFS_dom"/>
</dbReference>
<reference evidence="8" key="1">
    <citation type="submission" date="2021-01" db="EMBL/GenBank/DDBJ databases">
        <authorList>
            <consortium name="Genoscope - CEA"/>
            <person name="William W."/>
        </authorList>
    </citation>
    <scope>NUCLEOTIDE SEQUENCE</scope>
</reference>
<accession>A0A8S1SG89</accession>
<dbReference type="Pfam" id="PF07690">
    <property type="entry name" value="MFS_1"/>
    <property type="match status" value="1"/>
</dbReference>
<evidence type="ECO:0000256" key="6">
    <source>
        <dbReference type="SAM" id="Phobius"/>
    </source>
</evidence>
<proteinExistence type="predicted"/>
<feature type="transmembrane region" description="Helical" evidence="6">
    <location>
        <begin position="308"/>
        <end position="325"/>
    </location>
</feature>
<feature type="transmembrane region" description="Helical" evidence="6">
    <location>
        <begin position="59"/>
        <end position="77"/>
    </location>
</feature>
<comment type="subcellular location">
    <subcellularLocation>
        <location evidence="1">Membrane</location>
        <topology evidence="1">Multi-pass membrane protein</topology>
    </subcellularLocation>
</comment>
<feature type="transmembrane region" description="Helical" evidence="6">
    <location>
        <begin position="28"/>
        <end position="47"/>
    </location>
</feature>
<dbReference type="Proteomes" id="UP000689195">
    <property type="component" value="Unassembled WGS sequence"/>
</dbReference>
<keyword evidence="9" id="KW-1185">Reference proteome</keyword>
<dbReference type="PANTHER" id="PTHR23511:SF5">
    <property type="entry name" value="MAJOR FACILITATOR-TYPE TRANSPORTER HXNZ-RELATED"/>
    <property type="match status" value="1"/>
</dbReference>
<dbReference type="GO" id="GO:0016020">
    <property type="term" value="C:membrane"/>
    <property type="evidence" value="ECO:0007669"/>
    <property type="project" value="UniProtKB-SubCell"/>
</dbReference>
<evidence type="ECO:0000256" key="5">
    <source>
        <dbReference type="ARBA" id="ARBA00023136"/>
    </source>
</evidence>
<dbReference type="GO" id="GO:0022857">
    <property type="term" value="F:transmembrane transporter activity"/>
    <property type="evidence" value="ECO:0007669"/>
    <property type="project" value="InterPro"/>
</dbReference>
<dbReference type="PROSITE" id="PS00217">
    <property type="entry name" value="SUGAR_TRANSPORT_2"/>
    <property type="match status" value="1"/>
</dbReference>
<keyword evidence="4 6" id="KW-1133">Transmembrane helix</keyword>
<dbReference type="InterPro" id="IPR011701">
    <property type="entry name" value="MFS"/>
</dbReference>
<sequence>MQSYSFDYILDQFIGFGKYQLQTFANSCALSCNFGNLALLLSLLLKLYKQELDITMNKVILLAVVHRIGSALAGIFVMKFNNILGRIKIIKYSLIVLALAQLSASIAEKYFIILFVFIFQGFMHGICAQYSQLLTIEVIPRNNRGQMAALVNLFHGIGSGYPILLWYLFCEDYENGNHNAIHFCNALLTISIYYYLKKYGRDNPRYYLSMGRFSECFYEIDHILKENQCAYFDKLNNQQKDALILWYAENFSETKQKKSQISTLFTKNNIRITIYVISIQIIYYAATSIQQYLLPFIYHDKQKGFESLFFQQVGIIPAVFIQSFFIDSPTFGRAKSGMIISILLCITYLLIFYQQDTYISQQVLVRFLLEIQFTVMQIMINESFNSNLRALGLSFSYVIAKISQLLSPVIIFKLYETQIFLPFLFCGCLFLVNGILYATFPRERTKKALDLDLSESLSQSKRSDSEY</sequence>
<dbReference type="PROSITE" id="PS50850">
    <property type="entry name" value="MFS"/>
    <property type="match status" value="1"/>
</dbReference>